<name>A0ABP7TPW6_9BACT</name>
<keyword evidence="2" id="KW-0012">Acyltransferase</keyword>
<dbReference type="SUPFAM" id="SSF55729">
    <property type="entry name" value="Acyl-CoA N-acyltransferases (Nat)"/>
    <property type="match status" value="1"/>
</dbReference>
<proteinExistence type="predicted"/>
<dbReference type="RefSeq" id="WP_345051608.1">
    <property type="nucleotide sequence ID" value="NZ_BAABDK010000010.1"/>
</dbReference>
<gene>
    <name evidence="4" type="ORF">GCM10022409_12140</name>
</gene>
<comment type="caution">
    <text evidence="4">The sequence shown here is derived from an EMBL/GenBank/DDBJ whole genome shotgun (WGS) entry which is preliminary data.</text>
</comment>
<dbReference type="InterPro" id="IPR000182">
    <property type="entry name" value="GNAT_dom"/>
</dbReference>
<protein>
    <recommendedName>
        <fullName evidence="3">N-acetyltransferase domain-containing protein</fullName>
    </recommendedName>
</protein>
<evidence type="ECO:0000313" key="4">
    <source>
        <dbReference type="EMBL" id="GAA4029493.1"/>
    </source>
</evidence>
<dbReference type="Pfam" id="PF00583">
    <property type="entry name" value="Acetyltransf_1"/>
    <property type="match status" value="1"/>
</dbReference>
<dbReference type="PANTHER" id="PTHR43877">
    <property type="entry name" value="AMINOALKYLPHOSPHONATE N-ACETYLTRANSFERASE-RELATED-RELATED"/>
    <property type="match status" value="1"/>
</dbReference>
<dbReference type="InterPro" id="IPR016181">
    <property type="entry name" value="Acyl_CoA_acyltransferase"/>
</dbReference>
<sequence length="244" mass="26693">MSTPSVNALQSLAWDSEFMGFGVARLKAENLAPEDLTRCVAEARAAGLRLLYLIAAPDDAASNASAHTAGAWLADRKVTFAMPVGLAEQSALLGPAIQPTTFWTPQLESLALQSGEYSRFRLDANFAPTVFPGLYHRWLQNSLNHQIAREVLVFDTASTGHAQGLLTLGLKNGRADIGLLAVDAEARGQRIGQQLVAAARQRTAAWGLAELQVVTQLDNEPACCFYRRCGFVEWQVEHIYHFWL</sequence>
<evidence type="ECO:0000313" key="5">
    <source>
        <dbReference type="Proteomes" id="UP001501469"/>
    </source>
</evidence>
<dbReference type="InterPro" id="IPR050832">
    <property type="entry name" value="Bact_Acetyltransf"/>
</dbReference>
<evidence type="ECO:0000256" key="2">
    <source>
        <dbReference type="ARBA" id="ARBA00023315"/>
    </source>
</evidence>
<dbReference type="EMBL" id="BAABDK010000010">
    <property type="protein sequence ID" value="GAA4029493.1"/>
    <property type="molecule type" value="Genomic_DNA"/>
</dbReference>
<reference evidence="5" key="1">
    <citation type="journal article" date="2019" name="Int. J. Syst. Evol. Microbiol.">
        <title>The Global Catalogue of Microorganisms (GCM) 10K type strain sequencing project: providing services to taxonomists for standard genome sequencing and annotation.</title>
        <authorList>
            <consortium name="The Broad Institute Genomics Platform"/>
            <consortium name="The Broad Institute Genome Sequencing Center for Infectious Disease"/>
            <person name="Wu L."/>
            <person name="Ma J."/>
        </authorList>
    </citation>
    <scope>NUCLEOTIDE SEQUENCE [LARGE SCALE GENOMIC DNA]</scope>
    <source>
        <strain evidence="5">JCM 17225</strain>
    </source>
</reference>
<accession>A0ABP7TPW6</accession>
<dbReference type="PROSITE" id="PS51186">
    <property type="entry name" value="GNAT"/>
    <property type="match status" value="1"/>
</dbReference>
<feature type="domain" description="N-acetyltransferase" evidence="3">
    <location>
        <begin position="105"/>
        <end position="244"/>
    </location>
</feature>
<evidence type="ECO:0000259" key="3">
    <source>
        <dbReference type="PROSITE" id="PS51186"/>
    </source>
</evidence>
<keyword evidence="1" id="KW-0808">Transferase</keyword>
<dbReference type="Gene3D" id="3.40.630.30">
    <property type="match status" value="1"/>
</dbReference>
<dbReference type="PANTHER" id="PTHR43877:SF2">
    <property type="entry name" value="AMINOALKYLPHOSPHONATE N-ACETYLTRANSFERASE-RELATED"/>
    <property type="match status" value="1"/>
</dbReference>
<organism evidence="4 5">
    <name type="scientific">Hymenobacter glaciei</name>
    <dbReference type="NCBI Taxonomy" id="877209"/>
    <lineage>
        <taxon>Bacteria</taxon>
        <taxon>Pseudomonadati</taxon>
        <taxon>Bacteroidota</taxon>
        <taxon>Cytophagia</taxon>
        <taxon>Cytophagales</taxon>
        <taxon>Hymenobacteraceae</taxon>
        <taxon>Hymenobacter</taxon>
    </lineage>
</organism>
<keyword evidence="5" id="KW-1185">Reference proteome</keyword>
<dbReference type="Proteomes" id="UP001501469">
    <property type="component" value="Unassembled WGS sequence"/>
</dbReference>
<dbReference type="CDD" id="cd04301">
    <property type="entry name" value="NAT_SF"/>
    <property type="match status" value="1"/>
</dbReference>
<evidence type="ECO:0000256" key="1">
    <source>
        <dbReference type="ARBA" id="ARBA00022679"/>
    </source>
</evidence>